<dbReference type="InterPro" id="IPR007074">
    <property type="entry name" value="LicD/FKTN/FKRP_NTP_transf"/>
</dbReference>
<evidence type="ECO:0000256" key="1">
    <source>
        <dbReference type="ARBA" id="ARBA00004167"/>
    </source>
</evidence>
<dbReference type="InterPro" id="IPR009644">
    <property type="entry name" value="FKTN/MNN4/W02B3.4-1"/>
</dbReference>
<comment type="caution">
    <text evidence="6">The sequence shown here is derived from an EMBL/GenBank/DDBJ whole genome shotgun (WGS) entry which is preliminary data.</text>
</comment>
<gene>
    <name evidence="6" type="ORF">JIN85_17765</name>
</gene>
<keyword evidence="2" id="KW-0812">Transmembrane</keyword>
<evidence type="ECO:0000256" key="4">
    <source>
        <dbReference type="ARBA" id="ARBA00023136"/>
    </source>
</evidence>
<feature type="domain" description="LicD/FKTN/FKRP nucleotidyltransferase" evidence="5">
    <location>
        <begin position="1"/>
        <end position="100"/>
    </location>
</feature>
<dbReference type="PANTHER" id="PTHR15407">
    <property type="entry name" value="FUKUTIN-RELATED"/>
    <property type="match status" value="1"/>
</dbReference>
<evidence type="ECO:0000256" key="3">
    <source>
        <dbReference type="ARBA" id="ARBA00022989"/>
    </source>
</evidence>
<dbReference type="EMBL" id="JAENIJ010000041">
    <property type="protein sequence ID" value="MBK1884271.1"/>
    <property type="molecule type" value="Genomic_DNA"/>
</dbReference>
<comment type="subcellular location">
    <subcellularLocation>
        <location evidence="1">Membrane</location>
        <topology evidence="1">Single-pass membrane protein</topology>
    </subcellularLocation>
</comment>
<organism evidence="6 7">
    <name type="scientific">Luteolibacter pohnpeiensis</name>
    <dbReference type="NCBI Taxonomy" id="454153"/>
    <lineage>
        <taxon>Bacteria</taxon>
        <taxon>Pseudomonadati</taxon>
        <taxon>Verrucomicrobiota</taxon>
        <taxon>Verrucomicrobiia</taxon>
        <taxon>Verrucomicrobiales</taxon>
        <taxon>Verrucomicrobiaceae</taxon>
        <taxon>Luteolibacter</taxon>
    </lineage>
</organism>
<dbReference type="Proteomes" id="UP000603141">
    <property type="component" value="Unassembled WGS sequence"/>
</dbReference>
<proteinExistence type="predicted"/>
<evidence type="ECO:0000259" key="5">
    <source>
        <dbReference type="Pfam" id="PF04991"/>
    </source>
</evidence>
<dbReference type="Pfam" id="PF04991">
    <property type="entry name" value="LicD"/>
    <property type="match status" value="1"/>
</dbReference>
<evidence type="ECO:0000256" key="2">
    <source>
        <dbReference type="ARBA" id="ARBA00022692"/>
    </source>
</evidence>
<sequence>MHGGLIGWYWCRKLLPWDNDLDLCVRYDDLLKLNLAPNHDQLYDVRHYLLEVNPHHVRRETFNRHPFENRDPNKIDARFIHVPTGLFIDITALYPVGESDLITKCPHRYRAQDLFPLVKSEVNGISVHVPHQVDRVLEQEYGRHAISEPTYRDWHLNALAKQWERS</sequence>
<evidence type="ECO:0000313" key="6">
    <source>
        <dbReference type="EMBL" id="MBK1884271.1"/>
    </source>
</evidence>
<dbReference type="AlphaFoldDB" id="A0A934VSG2"/>
<dbReference type="PANTHER" id="PTHR15407:SF28">
    <property type="entry name" value="RIBITOL-5-PHOSPHATE TRANSFERASE FKTN"/>
    <property type="match status" value="1"/>
</dbReference>
<reference evidence="6" key="1">
    <citation type="submission" date="2021-01" db="EMBL/GenBank/DDBJ databases">
        <title>Modified the classification status of verrucomicrobia.</title>
        <authorList>
            <person name="Feng X."/>
        </authorList>
    </citation>
    <scope>NUCLEOTIDE SEQUENCE</scope>
    <source>
        <strain evidence="6">KCTC 22041</strain>
    </source>
</reference>
<protein>
    <submittedName>
        <fullName evidence="6">LicD family protein</fullName>
    </submittedName>
</protein>
<evidence type="ECO:0000313" key="7">
    <source>
        <dbReference type="Proteomes" id="UP000603141"/>
    </source>
</evidence>
<name>A0A934VSG2_9BACT</name>
<keyword evidence="4" id="KW-0472">Membrane</keyword>
<accession>A0A934VSG2</accession>
<keyword evidence="3" id="KW-1133">Transmembrane helix</keyword>
<dbReference type="GO" id="GO:0016020">
    <property type="term" value="C:membrane"/>
    <property type="evidence" value="ECO:0007669"/>
    <property type="project" value="UniProtKB-SubCell"/>
</dbReference>
<dbReference type="GO" id="GO:0009100">
    <property type="term" value="P:glycoprotein metabolic process"/>
    <property type="evidence" value="ECO:0007669"/>
    <property type="project" value="UniProtKB-ARBA"/>
</dbReference>
<keyword evidence="7" id="KW-1185">Reference proteome</keyword>